<dbReference type="GeneID" id="39595667"/>
<keyword evidence="1" id="KW-0472">Membrane</keyword>
<reference evidence="2 3" key="1">
    <citation type="journal article" date="2018" name="Front. Microbiol.">
        <title>Genomic and genetic insights into a cosmopolitan fungus, Paecilomyces variotii (Eurotiales).</title>
        <authorList>
            <person name="Urquhart A.S."/>
            <person name="Mondo S.J."/>
            <person name="Makela M.R."/>
            <person name="Hane J.K."/>
            <person name="Wiebenga A."/>
            <person name="He G."/>
            <person name="Mihaltcheva S."/>
            <person name="Pangilinan J."/>
            <person name="Lipzen A."/>
            <person name="Barry K."/>
            <person name="de Vries R.P."/>
            <person name="Grigoriev I.V."/>
            <person name="Idnurm A."/>
        </authorList>
    </citation>
    <scope>NUCLEOTIDE SEQUENCE [LARGE SCALE GENOMIC DNA]</scope>
    <source>
        <strain evidence="2 3">CBS 101075</strain>
    </source>
</reference>
<evidence type="ECO:0000313" key="3">
    <source>
        <dbReference type="Proteomes" id="UP000283841"/>
    </source>
</evidence>
<dbReference type="RefSeq" id="XP_028485706.1">
    <property type="nucleotide sequence ID" value="XM_028626390.1"/>
</dbReference>
<dbReference type="VEuPathDB" id="FungiDB:C8Q69DRAFT_229919"/>
<sequence>MTTDASLSSGKMILVSSIIILFNLLLFGLSSRTISIQRQETTESQCLHGTGAAVGNQLARPRLQRLMGLEPPESLDRGRRMCVAIGPLDGYWPALREKRGQCPSRRRPEGITAIDQPLRSHGLGLVS</sequence>
<dbReference type="EMBL" id="RCNU01000004">
    <property type="protein sequence ID" value="RWQ96061.1"/>
    <property type="molecule type" value="Genomic_DNA"/>
</dbReference>
<dbReference type="AlphaFoldDB" id="A0A443HWC7"/>
<evidence type="ECO:0000313" key="2">
    <source>
        <dbReference type="EMBL" id="RWQ96061.1"/>
    </source>
</evidence>
<keyword evidence="1" id="KW-1133">Transmembrane helix</keyword>
<gene>
    <name evidence="2" type="ORF">C8Q69DRAFT_229919</name>
</gene>
<comment type="caution">
    <text evidence="2">The sequence shown here is derived from an EMBL/GenBank/DDBJ whole genome shotgun (WGS) entry which is preliminary data.</text>
</comment>
<protein>
    <submittedName>
        <fullName evidence="2">Uncharacterized protein</fullName>
    </submittedName>
</protein>
<evidence type="ECO:0000256" key="1">
    <source>
        <dbReference type="SAM" id="Phobius"/>
    </source>
</evidence>
<keyword evidence="3" id="KW-1185">Reference proteome</keyword>
<name>A0A443HWC7_BYSSP</name>
<dbReference type="Proteomes" id="UP000283841">
    <property type="component" value="Unassembled WGS sequence"/>
</dbReference>
<proteinExistence type="predicted"/>
<organism evidence="2 3">
    <name type="scientific">Byssochlamys spectabilis</name>
    <name type="common">Paecilomyces variotii</name>
    <dbReference type="NCBI Taxonomy" id="264951"/>
    <lineage>
        <taxon>Eukaryota</taxon>
        <taxon>Fungi</taxon>
        <taxon>Dikarya</taxon>
        <taxon>Ascomycota</taxon>
        <taxon>Pezizomycotina</taxon>
        <taxon>Eurotiomycetes</taxon>
        <taxon>Eurotiomycetidae</taxon>
        <taxon>Eurotiales</taxon>
        <taxon>Thermoascaceae</taxon>
        <taxon>Paecilomyces</taxon>
    </lineage>
</organism>
<accession>A0A443HWC7</accession>
<feature type="transmembrane region" description="Helical" evidence="1">
    <location>
        <begin position="12"/>
        <end position="29"/>
    </location>
</feature>
<keyword evidence="1" id="KW-0812">Transmembrane</keyword>